<sequence length="156" mass="18144">MKSNFETPLNRDEFPDYFRGNGIYFTRDPDWGTQLHVRNWGGLCGFIKTHKSPDLILKEAFAKYLVTVDFNLKDAEDLLENIVCYYYLRKKVPALSANGLDLILDQPSAQRKKVSEVIRFLRQELEKSNNPQKLELYTHNISRLIRDGGPEHIEAL</sequence>
<keyword evidence="2" id="KW-1185">Reference proteome</keyword>
<reference evidence="1 2" key="1">
    <citation type="submission" date="2022-10" db="EMBL/GenBank/DDBJ databases">
        <title>Characterization of Pseudomonas capsici strains from pepper and tomato in Georgia.</title>
        <authorList>
            <person name="Zhao M."/>
            <person name="Dutta B."/>
        </authorList>
    </citation>
    <scope>NUCLEOTIDE SEQUENCE [LARGE SCALE GENOMIC DNA]</scope>
    <source>
        <strain evidence="1 2">Pc20-5</strain>
    </source>
</reference>
<dbReference type="Proteomes" id="UP001207294">
    <property type="component" value="Unassembled WGS sequence"/>
</dbReference>
<accession>A0ABT3C470</accession>
<gene>
    <name evidence="1" type="ORF">OH718_25175</name>
</gene>
<comment type="caution">
    <text evidence="1">The sequence shown here is derived from an EMBL/GenBank/DDBJ whole genome shotgun (WGS) entry which is preliminary data.</text>
</comment>
<organism evidence="1 2">
    <name type="scientific">Pseudomonas capsici</name>
    <dbReference type="NCBI Taxonomy" id="2810614"/>
    <lineage>
        <taxon>Bacteria</taxon>
        <taxon>Pseudomonadati</taxon>
        <taxon>Pseudomonadota</taxon>
        <taxon>Gammaproteobacteria</taxon>
        <taxon>Pseudomonadales</taxon>
        <taxon>Pseudomonadaceae</taxon>
        <taxon>Pseudomonas</taxon>
    </lineage>
</organism>
<protein>
    <submittedName>
        <fullName evidence="1">Uncharacterized protein</fullName>
    </submittedName>
</protein>
<dbReference type="RefSeq" id="WP_206403227.1">
    <property type="nucleotide sequence ID" value="NZ_JAFGZD010000030.1"/>
</dbReference>
<dbReference type="EMBL" id="JAOXML010000037">
    <property type="protein sequence ID" value="MCV4379897.1"/>
    <property type="molecule type" value="Genomic_DNA"/>
</dbReference>
<name>A0ABT3C470_9PSED</name>
<proteinExistence type="predicted"/>
<evidence type="ECO:0000313" key="2">
    <source>
        <dbReference type="Proteomes" id="UP001207294"/>
    </source>
</evidence>
<dbReference type="GeneID" id="93564164"/>
<evidence type="ECO:0000313" key="1">
    <source>
        <dbReference type="EMBL" id="MCV4379897.1"/>
    </source>
</evidence>